<dbReference type="InterPro" id="IPR050624">
    <property type="entry name" value="HTH-type_Tx_Regulator"/>
</dbReference>
<keyword evidence="3 5" id="KW-0238">DNA-binding</keyword>
<evidence type="ECO:0000256" key="4">
    <source>
        <dbReference type="ARBA" id="ARBA00023163"/>
    </source>
</evidence>
<dbReference type="PATRIC" id="fig|768706.3.peg.2969"/>
<keyword evidence="8" id="KW-1185">Reference proteome</keyword>
<dbReference type="SUPFAM" id="SSF46689">
    <property type="entry name" value="Homeodomain-like"/>
    <property type="match status" value="1"/>
</dbReference>
<feature type="DNA-binding region" description="H-T-H motif" evidence="5">
    <location>
        <begin position="31"/>
        <end position="50"/>
    </location>
</feature>
<dbReference type="EMBL" id="CP003108">
    <property type="protein sequence ID" value="AET68483.1"/>
    <property type="molecule type" value="Genomic_DNA"/>
</dbReference>
<dbReference type="STRING" id="768706.Desor_2956"/>
<dbReference type="eggNOG" id="COG1309">
    <property type="taxonomic scope" value="Bacteria"/>
</dbReference>
<dbReference type="PROSITE" id="PS01081">
    <property type="entry name" value="HTH_TETR_1"/>
    <property type="match status" value="1"/>
</dbReference>
<keyword evidence="4" id="KW-0804">Transcription</keyword>
<evidence type="ECO:0000256" key="3">
    <source>
        <dbReference type="ARBA" id="ARBA00023125"/>
    </source>
</evidence>
<dbReference type="Gene3D" id="1.10.357.10">
    <property type="entry name" value="Tetracycline Repressor, domain 2"/>
    <property type="match status" value="1"/>
</dbReference>
<evidence type="ECO:0000256" key="1">
    <source>
        <dbReference type="ARBA" id="ARBA00022491"/>
    </source>
</evidence>
<feature type="domain" description="HTH tetR-type" evidence="6">
    <location>
        <begin position="8"/>
        <end position="68"/>
    </location>
</feature>
<dbReference type="PROSITE" id="PS50977">
    <property type="entry name" value="HTH_TETR_2"/>
    <property type="match status" value="1"/>
</dbReference>
<gene>
    <name evidence="7" type="ordered locus">Desor_2956</name>
</gene>
<dbReference type="InterPro" id="IPR009057">
    <property type="entry name" value="Homeodomain-like_sf"/>
</dbReference>
<evidence type="ECO:0000256" key="5">
    <source>
        <dbReference type="PROSITE-ProRule" id="PRU00335"/>
    </source>
</evidence>
<proteinExistence type="predicted"/>
<dbReference type="Pfam" id="PF00440">
    <property type="entry name" value="TetR_N"/>
    <property type="match status" value="1"/>
</dbReference>
<dbReference type="RefSeq" id="WP_014185291.1">
    <property type="nucleotide sequence ID" value="NC_016584.1"/>
</dbReference>
<reference evidence="8" key="1">
    <citation type="submission" date="2011-11" db="EMBL/GenBank/DDBJ databases">
        <title>Complete sequence of Desulfosporosinus orientis DSM 765.</title>
        <authorList>
            <person name="Lucas S."/>
            <person name="Han J."/>
            <person name="Lapidus A."/>
            <person name="Cheng J.-F."/>
            <person name="Goodwin L."/>
            <person name="Pitluck S."/>
            <person name="Peters L."/>
            <person name="Ovchinnikova G."/>
            <person name="Teshima H."/>
            <person name="Detter J.C."/>
            <person name="Han C."/>
            <person name="Tapia R."/>
            <person name="Land M."/>
            <person name="Hauser L."/>
            <person name="Kyrpides N."/>
            <person name="Ivanova N."/>
            <person name="Pagani I."/>
            <person name="Pester M."/>
            <person name="Spring S."/>
            <person name="Ollivier B."/>
            <person name="Rattei T."/>
            <person name="Klenk H.-P."/>
            <person name="Wagner M."/>
            <person name="Loy A."/>
            <person name="Woyke T."/>
        </authorList>
    </citation>
    <scope>NUCLEOTIDE SEQUENCE [LARGE SCALE GENOMIC DNA]</scope>
    <source>
        <strain evidence="8">ATCC 19365 / DSM 765 / NCIMB 8382 / VKM B-1628</strain>
    </source>
</reference>
<name>G7WGP7_DESOD</name>
<dbReference type="Proteomes" id="UP000006346">
    <property type="component" value="Chromosome"/>
</dbReference>
<evidence type="ECO:0000313" key="7">
    <source>
        <dbReference type="EMBL" id="AET68483.1"/>
    </source>
</evidence>
<protein>
    <submittedName>
        <fullName evidence="7">Transcriptional regulator</fullName>
    </submittedName>
</protein>
<reference evidence="7 8" key="2">
    <citation type="journal article" date="2012" name="J. Bacteriol.">
        <title>Complete genome sequences of Desulfosporosinus orientis DSM765T, Desulfosporosinus youngiae DSM17734T, Desulfosporosinus meridiei DSM13257T, and Desulfosporosinus acidiphilus DSM22704T.</title>
        <authorList>
            <person name="Pester M."/>
            <person name="Brambilla E."/>
            <person name="Alazard D."/>
            <person name="Rattei T."/>
            <person name="Weinmaier T."/>
            <person name="Han J."/>
            <person name="Lucas S."/>
            <person name="Lapidus A."/>
            <person name="Cheng J.F."/>
            <person name="Goodwin L."/>
            <person name="Pitluck S."/>
            <person name="Peters L."/>
            <person name="Ovchinnikova G."/>
            <person name="Teshima H."/>
            <person name="Detter J.C."/>
            <person name="Han C.S."/>
            <person name="Tapia R."/>
            <person name="Land M.L."/>
            <person name="Hauser L."/>
            <person name="Kyrpides N.C."/>
            <person name="Ivanova N.N."/>
            <person name="Pagani I."/>
            <person name="Huntmann M."/>
            <person name="Wei C.L."/>
            <person name="Davenport K.W."/>
            <person name="Daligault H."/>
            <person name="Chain P.S."/>
            <person name="Chen A."/>
            <person name="Mavromatis K."/>
            <person name="Markowitz V."/>
            <person name="Szeto E."/>
            <person name="Mikhailova N."/>
            <person name="Pati A."/>
            <person name="Wagner M."/>
            <person name="Woyke T."/>
            <person name="Ollivier B."/>
            <person name="Klenk H.P."/>
            <person name="Spring S."/>
            <person name="Loy A."/>
        </authorList>
    </citation>
    <scope>NUCLEOTIDE SEQUENCE [LARGE SCALE GENOMIC DNA]</scope>
    <source>
        <strain evidence="8">ATCC 19365 / DSM 765 / NCIMB 8382 / VKM B-1628</strain>
    </source>
</reference>
<accession>G7WGP7</accession>
<dbReference type="InterPro" id="IPR001647">
    <property type="entry name" value="HTH_TetR"/>
</dbReference>
<dbReference type="SUPFAM" id="SSF48498">
    <property type="entry name" value="Tetracyclin repressor-like, C-terminal domain"/>
    <property type="match status" value="1"/>
</dbReference>
<dbReference type="InterPro" id="IPR039538">
    <property type="entry name" value="BetI_C"/>
</dbReference>
<dbReference type="AlphaFoldDB" id="G7WGP7"/>
<dbReference type="HOGENOM" id="CLU_069356_12_2_9"/>
<dbReference type="KEGG" id="dor:Desor_2956"/>
<dbReference type="Pfam" id="PF13977">
    <property type="entry name" value="TetR_C_6"/>
    <property type="match status" value="1"/>
</dbReference>
<organism evidence="7 8">
    <name type="scientific">Desulfosporosinus orientis (strain ATCC 19365 / DSM 765 / NCIMB 8382 / VKM B-1628 / Singapore I)</name>
    <name type="common">Desulfotomaculum orientis</name>
    <dbReference type="NCBI Taxonomy" id="768706"/>
    <lineage>
        <taxon>Bacteria</taxon>
        <taxon>Bacillati</taxon>
        <taxon>Bacillota</taxon>
        <taxon>Clostridia</taxon>
        <taxon>Eubacteriales</taxon>
        <taxon>Desulfitobacteriaceae</taxon>
        <taxon>Desulfosporosinus</taxon>
    </lineage>
</organism>
<dbReference type="PANTHER" id="PTHR43479:SF11">
    <property type="entry name" value="ACREF_ENVCD OPERON REPRESSOR-RELATED"/>
    <property type="match status" value="1"/>
</dbReference>
<dbReference type="GO" id="GO:0003677">
    <property type="term" value="F:DNA binding"/>
    <property type="evidence" value="ECO:0007669"/>
    <property type="project" value="UniProtKB-UniRule"/>
</dbReference>
<evidence type="ECO:0000313" key="8">
    <source>
        <dbReference type="Proteomes" id="UP000006346"/>
    </source>
</evidence>
<evidence type="ECO:0000256" key="2">
    <source>
        <dbReference type="ARBA" id="ARBA00023015"/>
    </source>
</evidence>
<keyword evidence="1" id="KW-0678">Repressor</keyword>
<dbReference type="PANTHER" id="PTHR43479">
    <property type="entry name" value="ACREF/ENVCD OPERON REPRESSOR-RELATED"/>
    <property type="match status" value="1"/>
</dbReference>
<sequence length="199" mass="22925">MPKLGMEEIRKDQVIKATERCIVEKGYSNMSVKDISAMAKVSTGIIYHYFKNKEDLLLQVLKESFRKSHEQVMETVEPLRTFDEKLMKHIENINRVPVDNPDFYAVMLNFLGQTINNPEINGIIAKFFGNLRSYISQYIQDGIEVGRLQPEKAKHLSALTVALGMGIGMQWIVDPESFDIVDIEESYKEMIESYILLKE</sequence>
<dbReference type="InterPro" id="IPR036271">
    <property type="entry name" value="Tet_transcr_reg_TetR-rel_C_sf"/>
</dbReference>
<keyword evidence="2" id="KW-0805">Transcription regulation</keyword>
<dbReference type="PRINTS" id="PR00455">
    <property type="entry name" value="HTHTETR"/>
</dbReference>
<dbReference type="InterPro" id="IPR023772">
    <property type="entry name" value="DNA-bd_HTH_TetR-type_CS"/>
</dbReference>
<evidence type="ECO:0000259" key="6">
    <source>
        <dbReference type="PROSITE" id="PS50977"/>
    </source>
</evidence>
<dbReference type="Gene3D" id="1.10.10.60">
    <property type="entry name" value="Homeodomain-like"/>
    <property type="match status" value="1"/>
</dbReference>